<gene>
    <name evidence="2" type="ORF">EDD71_10459</name>
</gene>
<dbReference type="SUPFAM" id="SSF53448">
    <property type="entry name" value="Nucleotide-diphospho-sugar transferases"/>
    <property type="match status" value="1"/>
</dbReference>
<dbReference type="GO" id="GO:0016740">
    <property type="term" value="F:transferase activity"/>
    <property type="evidence" value="ECO:0007669"/>
    <property type="project" value="UniProtKB-KW"/>
</dbReference>
<dbReference type="Pfam" id="PF00535">
    <property type="entry name" value="Glycos_transf_2"/>
    <property type="match status" value="1"/>
</dbReference>
<dbReference type="InterPro" id="IPR050256">
    <property type="entry name" value="Glycosyltransferase_2"/>
</dbReference>
<name>A0A4R7KRW0_9CLOT</name>
<dbReference type="Gene3D" id="3.90.550.10">
    <property type="entry name" value="Spore Coat Polysaccharide Biosynthesis Protein SpsA, Chain A"/>
    <property type="match status" value="1"/>
</dbReference>
<evidence type="ECO:0000313" key="2">
    <source>
        <dbReference type="EMBL" id="TDT62335.1"/>
    </source>
</evidence>
<organism evidence="2 3">
    <name type="scientific">Fonticella tunisiensis</name>
    <dbReference type="NCBI Taxonomy" id="1096341"/>
    <lineage>
        <taxon>Bacteria</taxon>
        <taxon>Bacillati</taxon>
        <taxon>Bacillota</taxon>
        <taxon>Clostridia</taxon>
        <taxon>Eubacteriales</taxon>
        <taxon>Clostridiaceae</taxon>
        <taxon>Fonticella</taxon>
    </lineage>
</organism>
<dbReference type="EMBL" id="SOAZ01000004">
    <property type="protein sequence ID" value="TDT62335.1"/>
    <property type="molecule type" value="Genomic_DNA"/>
</dbReference>
<keyword evidence="2" id="KW-0808">Transferase</keyword>
<dbReference type="Proteomes" id="UP000295325">
    <property type="component" value="Unassembled WGS sequence"/>
</dbReference>
<reference evidence="2 3" key="1">
    <citation type="submission" date="2019-03" db="EMBL/GenBank/DDBJ databases">
        <title>Genomic Encyclopedia of Type Strains, Phase IV (KMG-IV): sequencing the most valuable type-strain genomes for metagenomic binning, comparative biology and taxonomic classification.</title>
        <authorList>
            <person name="Goeker M."/>
        </authorList>
    </citation>
    <scope>NUCLEOTIDE SEQUENCE [LARGE SCALE GENOMIC DNA]</scope>
    <source>
        <strain evidence="2 3">DSM 24455</strain>
    </source>
</reference>
<evidence type="ECO:0000259" key="1">
    <source>
        <dbReference type="Pfam" id="PF00535"/>
    </source>
</evidence>
<dbReference type="InterPro" id="IPR029044">
    <property type="entry name" value="Nucleotide-diphossugar_trans"/>
</dbReference>
<dbReference type="InterPro" id="IPR001173">
    <property type="entry name" value="Glyco_trans_2-like"/>
</dbReference>
<proteinExistence type="predicted"/>
<feature type="domain" description="Glycosyltransferase 2-like" evidence="1">
    <location>
        <begin position="4"/>
        <end position="161"/>
    </location>
</feature>
<dbReference type="RefSeq" id="WP_166636322.1">
    <property type="nucleotide sequence ID" value="NZ_SOAZ01000004.1"/>
</dbReference>
<dbReference type="CDD" id="cd00761">
    <property type="entry name" value="Glyco_tranf_GTA_type"/>
    <property type="match status" value="1"/>
</dbReference>
<evidence type="ECO:0000313" key="3">
    <source>
        <dbReference type="Proteomes" id="UP000295325"/>
    </source>
</evidence>
<dbReference type="PANTHER" id="PTHR48090">
    <property type="entry name" value="UNDECAPRENYL-PHOSPHATE 4-DEOXY-4-FORMAMIDO-L-ARABINOSE TRANSFERASE-RELATED"/>
    <property type="match status" value="1"/>
</dbReference>
<protein>
    <submittedName>
        <fullName evidence="2">Glycosyl transferase family 2</fullName>
    </submittedName>
</protein>
<dbReference type="PANTHER" id="PTHR48090:SF7">
    <property type="entry name" value="RFBJ PROTEIN"/>
    <property type="match status" value="1"/>
</dbReference>
<accession>A0A4R7KRW0</accession>
<sequence length="265" mass="30004">MIYVIIPCYNEGRFIKEILKEVSKSDADKILVVDNGSTDNTLDILKSFESHKINILYCNTPLGHDVPRAVGLSYALSDGGEYFIFIDGDMLGITKDDINTLIKSLKLGVDLSLTDCYYDNELPSGLAYYVLEFRKMLNMELNLFDKIKYSTPSHGPHGISKRLAESIPIHYISIPPLLLCWAVKMGFTVDVGLNKLHRFLSLMSRTEKHALKMAETIIGDCICGINYVKNNTLSRVYEDIEYTGYHKDRRFDLLDIMLNDAALKA</sequence>
<dbReference type="AlphaFoldDB" id="A0A4R7KRW0"/>
<comment type="caution">
    <text evidence="2">The sequence shown here is derived from an EMBL/GenBank/DDBJ whole genome shotgun (WGS) entry which is preliminary data.</text>
</comment>
<keyword evidence="3" id="KW-1185">Reference proteome</keyword>